<dbReference type="RefSeq" id="WP_378312288.1">
    <property type="nucleotide sequence ID" value="NZ_JBHUKS010000033.1"/>
</dbReference>
<dbReference type="Proteomes" id="UP001597483">
    <property type="component" value="Unassembled WGS sequence"/>
</dbReference>
<protein>
    <recommendedName>
        <fullName evidence="3">DUF4240 domain-containing protein</fullName>
    </recommendedName>
</protein>
<dbReference type="EMBL" id="JBHUKS010000033">
    <property type="protein sequence ID" value="MFD2473644.1"/>
    <property type="molecule type" value="Genomic_DNA"/>
</dbReference>
<keyword evidence="2" id="KW-1185">Reference proteome</keyword>
<sequence>MTEDDLLEQYGLHPTGSQLDEVRSLLKTAMQDGLDADTDLMKVCCIQLFHHGSLDDVLLIWEAKTSGWDSQFSIDVQLLCGAGLDATKTFLGAHPGPLAQKALTYLTECEEAGDFEQFSVESRSAEYHRYYGVPATD</sequence>
<evidence type="ECO:0000313" key="2">
    <source>
        <dbReference type="Proteomes" id="UP001597483"/>
    </source>
</evidence>
<comment type="caution">
    <text evidence="1">The sequence shown here is derived from an EMBL/GenBank/DDBJ whole genome shotgun (WGS) entry which is preliminary data.</text>
</comment>
<accession>A0ABW5HLJ6</accession>
<proteinExistence type="predicted"/>
<evidence type="ECO:0000313" key="1">
    <source>
        <dbReference type="EMBL" id="MFD2473644.1"/>
    </source>
</evidence>
<name>A0ABW5HLJ6_9PSEU</name>
<evidence type="ECO:0008006" key="3">
    <source>
        <dbReference type="Google" id="ProtNLM"/>
    </source>
</evidence>
<reference evidence="2" key="1">
    <citation type="journal article" date="2019" name="Int. J. Syst. Evol. Microbiol.">
        <title>The Global Catalogue of Microorganisms (GCM) 10K type strain sequencing project: providing services to taxonomists for standard genome sequencing and annotation.</title>
        <authorList>
            <consortium name="The Broad Institute Genomics Platform"/>
            <consortium name="The Broad Institute Genome Sequencing Center for Infectious Disease"/>
            <person name="Wu L."/>
            <person name="Ma J."/>
        </authorList>
    </citation>
    <scope>NUCLEOTIDE SEQUENCE [LARGE SCALE GENOMIC DNA]</scope>
    <source>
        <strain evidence="2">CGMCC 4.7641</strain>
    </source>
</reference>
<organism evidence="1 2">
    <name type="scientific">Amycolatopsis silviterrae</name>
    <dbReference type="NCBI Taxonomy" id="1656914"/>
    <lineage>
        <taxon>Bacteria</taxon>
        <taxon>Bacillati</taxon>
        <taxon>Actinomycetota</taxon>
        <taxon>Actinomycetes</taxon>
        <taxon>Pseudonocardiales</taxon>
        <taxon>Pseudonocardiaceae</taxon>
        <taxon>Amycolatopsis</taxon>
    </lineage>
</organism>
<gene>
    <name evidence="1" type="ORF">ACFSVL_40020</name>
</gene>